<protein>
    <submittedName>
        <fullName evidence="2">Uncharacterized protein</fullName>
    </submittedName>
</protein>
<feature type="region of interest" description="Disordered" evidence="1">
    <location>
        <begin position="145"/>
        <end position="175"/>
    </location>
</feature>
<sequence>MSGSRNIYRRAYCSKYNENSSLPSNFEPRLDQQVIIRPEVRETTTAKPRVKWAKSILVKEFVKAPTTKEIRNIQFKAATASKVIGKSILKRKSLEDNLADYDTECSSVKEDQAPLPTMPVTTQRRALRMRISPERETYSLMETKTPSMRDLSSQKYTHSRSGIHSSGRPKVKSSMSKFAQRLAEKYDLTLSSEILSRRRNAFRHHA</sequence>
<evidence type="ECO:0000313" key="2">
    <source>
        <dbReference type="EMBL" id="CAE0392698.1"/>
    </source>
</evidence>
<reference evidence="2" key="1">
    <citation type="submission" date="2021-01" db="EMBL/GenBank/DDBJ databases">
        <authorList>
            <person name="Corre E."/>
            <person name="Pelletier E."/>
            <person name="Niang G."/>
            <person name="Scheremetjew M."/>
            <person name="Finn R."/>
            <person name="Kale V."/>
            <person name="Holt S."/>
            <person name="Cochrane G."/>
            <person name="Meng A."/>
            <person name="Brown T."/>
            <person name="Cohen L."/>
        </authorList>
    </citation>
    <scope>NUCLEOTIDE SEQUENCE</scope>
    <source>
        <strain evidence="2">CT5</strain>
    </source>
</reference>
<accession>A0A7S3KVB6</accession>
<dbReference type="AlphaFoldDB" id="A0A7S3KVB6"/>
<organism evidence="2">
    <name type="scientific">Euplotes crassus</name>
    <dbReference type="NCBI Taxonomy" id="5936"/>
    <lineage>
        <taxon>Eukaryota</taxon>
        <taxon>Sar</taxon>
        <taxon>Alveolata</taxon>
        <taxon>Ciliophora</taxon>
        <taxon>Intramacronucleata</taxon>
        <taxon>Spirotrichea</taxon>
        <taxon>Hypotrichia</taxon>
        <taxon>Euplotida</taxon>
        <taxon>Euplotidae</taxon>
        <taxon>Moneuplotes</taxon>
    </lineage>
</organism>
<name>A0A7S3KVB6_EUPCR</name>
<proteinExistence type="predicted"/>
<dbReference type="EMBL" id="HBIK01037748">
    <property type="protein sequence ID" value="CAE0392698.1"/>
    <property type="molecule type" value="Transcribed_RNA"/>
</dbReference>
<feature type="compositionally biased region" description="Polar residues" evidence="1">
    <location>
        <begin position="145"/>
        <end position="164"/>
    </location>
</feature>
<evidence type="ECO:0000256" key="1">
    <source>
        <dbReference type="SAM" id="MobiDB-lite"/>
    </source>
</evidence>
<gene>
    <name evidence="2" type="ORF">ECRA1380_LOCUS17675</name>
</gene>